<accession>A0A0B0IDT6</accession>
<feature type="transmembrane region" description="Helical" evidence="7">
    <location>
        <begin position="200"/>
        <end position="220"/>
    </location>
</feature>
<feature type="transmembrane region" description="Helical" evidence="7">
    <location>
        <begin position="138"/>
        <end position="157"/>
    </location>
</feature>
<proteinExistence type="inferred from homology"/>
<feature type="transmembrane region" description="Helical" evidence="7">
    <location>
        <begin position="79"/>
        <end position="100"/>
    </location>
</feature>
<feature type="transmembrane region" description="Helical" evidence="7">
    <location>
        <begin position="51"/>
        <end position="73"/>
    </location>
</feature>
<keyword evidence="3" id="KW-1003">Cell membrane</keyword>
<evidence type="ECO:0000256" key="7">
    <source>
        <dbReference type="SAM" id="Phobius"/>
    </source>
</evidence>
<dbReference type="Proteomes" id="UP000030832">
    <property type="component" value="Unassembled WGS sequence"/>
</dbReference>
<keyword evidence="6 7" id="KW-0472">Membrane</keyword>
<feature type="transmembrane region" description="Helical" evidence="7">
    <location>
        <begin position="232"/>
        <end position="251"/>
    </location>
</feature>
<reference evidence="9 10" key="1">
    <citation type="submission" date="2014-09" db="EMBL/GenBank/DDBJ databases">
        <title>Genome sequencing and annotation of Bacillus Okhensis strain Kh10-101T.</title>
        <authorList>
            <person name="Prakash J.S."/>
        </authorList>
    </citation>
    <scope>NUCLEOTIDE SEQUENCE [LARGE SCALE GENOMIC DNA]</scope>
    <source>
        <strain evidence="10">Kh10-101T</strain>
    </source>
</reference>
<name>A0A0B0IDT6_9BACI</name>
<dbReference type="PANTHER" id="PTHR42920">
    <property type="entry name" value="OS03G0707200 PROTEIN-RELATED"/>
    <property type="match status" value="1"/>
</dbReference>
<feature type="transmembrane region" description="Helical" evidence="7">
    <location>
        <begin position="107"/>
        <end position="126"/>
    </location>
</feature>
<feature type="transmembrane region" description="Helical" evidence="7">
    <location>
        <begin position="257"/>
        <end position="274"/>
    </location>
</feature>
<dbReference type="GO" id="GO:0005886">
    <property type="term" value="C:plasma membrane"/>
    <property type="evidence" value="ECO:0007669"/>
    <property type="project" value="UniProtKB-SubCell"/>
</dbReference>
<dbReference type="InterPro" id="IPR051258">
    <property type="entry name" value="Diverse_Substrate_Transporter"/>
</dbReference>
<evidence type="ECO:0000313" key="9">
    <source>
        <dbReference type="EMBL" id="KHF39445.1"/>
    </source>
</evidence>
<feature type="transmembrane region" description="Helical" evidence="7">
    <location>
        <begin position="169"/>
        <end position="194"/>
    </location>
</feature>
<comment type="similarity">
    <text evidence="2">Belongs to the EamA transporter family.</text>
</comment>
<dbReference type="eggNOG" id="COG0697">
    <property type="taxonomic scope" value="Bacteria"/>
</dbReference>
<dbReference type="STRING" id="333138.LQ50_15425"/>
<dbReference type="SUPFAM" id="SSF103481">
    <property type="entry name" value="Multidrug resistance efflux transporter EmrE"/>
    <property type="match status" value="2"/>
</dbReference>
<feature type="transmembrane region" description="Helical" evidence="7">
    <location>
        <begin position="20"/>
        <end position="39"/>
    </location>
</feature>
<dbReference type="RefSeq" id="WP_034630594.1">
    <property type="nucleotide sequence ID" value="NZ_JRJU01000019.1"/>
</dbReference>
<evidence type="ECO:0000313" key="10">
    <source>
        <dbReference type="Proteomes" id="UP000030832"/>
    </source>
</evidence>
<keyword evidence="5 7" id="KW-1133">Transmembrane helix</keyword>
<dbReference type="EMBL" id="JRJU01000019">
    <property type="protein sequence ID" value="KHF39445.1"/>
    <property type="molecule type" value="Genomic_DNA"/>
</dbReference>
<keyword evidence="4 7" id="KW-0812">Transmembrane</keyword>
<evidence type="ECO:0000256" key="5">
    <source>
        <dbReference type="ARBA" id="ARBA00022989"/>
    </source>
</evidence>
<dbReference type="InterPro" id="IPR000620">
    <property type="entry name" value="EamA_dom"/>
</dbReference>
<dbReference type="OrthoDB" id="9805239at2"/>
<sequence>MGGNAVVGRFLADVTGPVTISFFRILISIAIFVPLVYKTMKNEWSIAEKHIKTLLILSLSGVIGYNLLCYWALHYTTAVLVTLINSTAPIFITILAYVSLKERITRPLICAIIRSIVGVITVMTQGELSRLLQLQVNVGDLIMIFGVISWAVYSVTLKTFIGKMSFLSTFGYSLIFALPMLVPFTIVELLFIPIQQIQGIEIISLFYLGIFPSIFAFLFWNQAVRLIGPSKAAVFINLTPVFGGVLAYFLLSEALTLAHFIGGLFVFSGVLLVSKRPHLPKGNAEKSSGVG</sequence>
<feature type="domain" description="EamA" evidence="8">
    <location>
        <begin position="2"/>
        <end position="123"/>
    </location>
</feature>
<gene>
    <name evidence="9" type="ORF">LQ50_15425</name>
</gene>
<evidence type="ECO:0000256" key="2">
    <source>
        <dbReference type="ARBA" id="ARBA00007362"/>
    </source>
</evidence>
<protein>
    <recommendedName>
        <fullName evidence="8">EamA domain-containing protein</fullName>
    </recommendedName>
</protein>
<evidence type="ECO:0000256" key="3">
    <source>
        <dbReference type="ARBA" id="ARBA00022475"/>
    </source>
</evidence>
<keyword evidence="10" id="KW-1185">Reference proteome</keyword>
<comment type="caution">
    <text evidence="9">The sequence shown here is derived from an EMBL/GenBank/DDBJ whole genome shotgun (WGS) entry which is preliminary data.</text>
</comment>
<evidence type="ECO:0000256" key="4">
    <source>
        <dbReference type="ARBA" id="ARBA00022692"/>
    </source>
</evidence>
<dbReference type="InterPro" id="IPR037185">
    <property type="entry name" value="EmrE-like"/>
</dbReference>
<evidence type="ECO:0000259" key="8">
    <source>
        <dbReference type="Pfam" id="PF00892"/>
    </source>
</evidence>
<dbReference type="Pfam" id="PF00892">
    <property type="entry name" value="EamA"/>
    <property type="match status" value="2"/>
</dbReference>
<feature type="domain" description="EamA" evidence="8">
    <location>
        <begin position="139"/>
        <end position="274"/>
    </location>
</feature>
<dbReference type="AlphaFoldDB" id="A0A0B0IDT6"/>
<evidence type="ECO:0000256" key="6">
    <source>
        <dbReference type="ARBA" id="ARBA00023136"/>
    </source>
</evidence>
<evidence type="ECO:0000256" key="1">
    <source>
        <dbReference type="ARBA" id="ARBA00004651"/>
    </source>
</evidence>
<comment type="subcellular location">
    <subcellularLocation>
        <location evidence="1">Cell membrane</location>
        <topology evidence="1">Multi-pass membrane protein</topology>
    </subcellularLocation>
</comment>
<dbReference type="PANTHER" id="PTHR42920:SF11">
    <property type="entry name" value="INNER MEMBRANE PROTEIN YTFF"/>
    <property type="match status" value="1"/>
</dbReference>
<organism evidence="9 10">
    <name type="scientific">Halalkalibacter okhensis</name>
    <dbReference type="NCBI Taxonomy" id="333138"/>
    <lineage>
        <taxon>Bacteria</taxon>
        <taxon>Bacillati</taxon>
        <taxon>Bacillota</taxon>
        <taxon>Bacilli</taxon>
        <taxon>Bacillales</taxon>
        <taxon>Bacillaceae</taxon>
        <taxon>Halalkalibacter</taxon>
    </lineage>
</organism>